<gene>
    <name evidence="2" type="ORF">V6N11_039477</name>
</gene>
<organism evidence="2 3">
    <name type="scientific">Hibiscus sabdariffa</name>
    <name type="common">roselle</name>
    <dbReference type="NCBI Taxonomy" id="183260"/>
    <lineage>
        <taxon>Eukaryota</taxon>
        <taxon>Viridiplantae</taxon>
        <taxon>Streptophyta</taxon>
        <taxon>Embryophyta</taxon>
        <taxon>Tracheophyta</taxon>
        <taxon>Spermatophyta</taxon>
        <taxon>Magnoliopsida</taxon>
        <taxon>eudicotyledons</taxon>
        <taxon>Gunneridae</taxon>
        <taxon>Pentapetalae</taxon>
        <taxon>rosids</taxon>
        <taxon>malvids</taxon>
        <taxon>Malvales</taxon>
        <taxon>Malvaceae</taxon>
        <taxon>Malvoideae</taxon>
        <taxon>Hibiscus</taxon>
    </lineage>
</organism>
<evidence type="ECO:0000313" key="3">
    <source>
        <dbReference type="Proteomes" id="UP001396334"/>
    </source>
</evidence>
<dbReference type="SUPFAM" id="SSF53098">
    <property type="entry name" value="Ribonuclease H-like"/>
    <property type="match status" value="1"/>
</dbReference>
<reference evidence="2 3" key="1">
    <citation type="journal article" date="2024" name="G3 (Bethesda)">
        <title>Genome assembly of Hibiscus sabdariffa L. provides insights into metabolisms of medicinal natural products.</title>
        <authorList>
            <person name="Kim T."/>
        </authorList>
    </citation>
    <scope>NUCLEOTIDE SEQUENCE [LARGE SCALE GENOMIC DNA]</scope>
    <source>
        <strain evidence="2">TK-2024</strain>
        <tissue evidence="2">Old leaves</tissue>
    </source>
</reference>
<proteinExistence type="predicted"/>
<dbReference type="InterPro" id="IPR036397">
    <property type="entry name" value="RNaseH_sf"/>
</dbReference>
<dbReference type="Gene3D" id="3.30.420.10">
    <property type="entry name" value="Ribonuclease H-like superfamily/Ribonuclease H"/>
    <property type="match status" value="1"/>
</dbReference>
<dbReference type="PANTHER" id="PTHR47723">
    <property type="entry name" value="OS05G0353850 PROTEIN"/>
    <property type="match status" value="1"/>
</dbReference>
<comment type="caution">
    <text evidence="2">The sequence shown here is derived from an EMBL/GenBank/DDBJ whole genome shotgun (WGS) entry which is preliminary data.</text>
</comment>
<accession>A0ABR2SNB1</accession>
<feature type="domain" description="RNase H type-1" evidence="1">
    <location>
        <begin position="176"/>
        <end position="280"/>
    </location>
</feature>
<protein>
    <recommendedName>
        <fullName evidence="1">RNase H type-1 domain-containing protein</fullName>
    </recommendedName>
</protein>
<keyword evidence="3" id="KW-1185">Reference proteome</keyword>
<dbReference type="InterPro" id="IPR053151">
    <property type="entry name" value="RNase_H-like"/>
</dbReference>
<dbReference type="InterPro" id="IPR002156">
    <property type="entry name" value="RNaseH_domain"/>
</dbReference>
<sequence length="329" mass="37451">MIDCNGGGIGTGWRNYYRGSLLSVLLRYNLHVVMVGRTNRFGNGNRMVNFQDSREDIDHILHQCIAAKEIWRRLISIAASDSFSSLPFRDWMWTNLFDSTFNSGDEEWPARFIITFWLLWKYRCSFVLDPAMGAWEDIIARGNRLVAETSRAFCVTVEPCGNRSSDVCWERLPLGWIKVNVDAAVSMVDGSTGIGRCPVLLAELWAIHDGLAQAWMRGYRHVEIEPNSLEVVRLVSSASIEMQEYGLVLSIKRWISHDWQVRVQHVSHGHNNVAYKLAAKGRRLEFTNSSFVMILGDVEDLVAKERERSTPARVRSGNFVDFPYDLGGS</sequence>
<dbReference type="InterPro" id="IPR012337">
    <property type="entry name" value="RNaseH-like_sf"/>
</dbReference>
<dbReference type="PANTHER" id="PTHR47723:SF13">
    <property type="entry name" value="PUTATIVE-RELATED"/>
    <property type="match status" value="1"/>
</dbReference>
<dbReference type="Proteomes" id="UP001396334">
    <property type="component" value="Unassembled WGS sequence"/>
</dbReference>
<dbReference type="InterPro" id="IPR044730">
    <property type="entry name" value="RNase_H-like_dom_plant"/>
</dbReference>
<dbReference type="CDD" id="cd06222">
    <property type="entry name" value="RNase_H_like"/>
    <property type="match status" value="1"/>
</dbReference>
<evidence type="ECO:0000313" key="2">
    <source>
        <dbReference type="EMBL" id="KAK9026642.1"/>
    </source>
</evidence>
<evidence type="ECO:0000259" key="1">
    <source>
        <dbReference type="Pfam" id="PF13456"/>
    </source>
</evidence>
<dbReference type="Pfam" id="PF13456">
    <property type="entry name" value="RVT_3"/>
    <property type="match status" value="1"/>
</dbReference>
<name>A0ABR2SNB1_9ROSI</name>
<dbReference type="EMBL" id="JBBPBN010000013">
    <property type="protein sequence ID" value="KAK9026642.1"/>
    <property type="molecule type" value="Genomic_DNA"/>
</dbReference>